<dbReference type="AlphaFoldDB" id="A0A0F5PL25"/>
<dbReference type="Proteomes" id="UP000010146">
    <property type="component" value="Unassembled WGS sequence"/>
</dbReference>
<dbReference type="SUPFAM" id="SSF55785">
    <property type="entry name" value="PYP-like sensor domain (PAS domain)"/>
    <property type="match status" value="1"/>
</dbReference>
<sequence>MENISDILWVTDKNFAIEFVNSRVMRYLNYTPQE</sequence>
<name>A0A0F5PL25_9THEO</name>
<reference evidence="2 3" key="2">
    <citation type="journal article" date="2015" name="BMC Genomics">
        <title>Analysis of three genomes within the thermophilic bacterial species Caldanaerobacter subterraneus with a focus on carbon monoxide dehydrogenase evolution and hydrolase diversity.</title>
        <authorList>
            <person name="Sant'Anna F.H."/>
            <person name="Lebedinsky A.V."/>
            <person name="Sokolova T.G."/>
            <person name="Robb F.T."/>
            <person name="Gonzalez J.M."/>
        </authorList>
    </citation>
    <scope>NUCLEOTIDE SEQUENCE [LARGE SCALE GENOMIC DNA]</scope>
    <source>
        <strain evidence="2 3">DSM 12653</strain>
    </source>
</reference>
<evidence type="ECO:0000313" key="3">
    <source>
        <dbReference type="Proteomes" id="UP000010146"/>
    </source>
</evidence>
<evidence type="ECO:0000259" key="1">
    <source>
        <dbReference type="PROSITE" id="PS50112"/>
    </source>
</evidence>
<protein>
    <submittedName>
        <fullName evidence="2">Response regulator</fullName>
    </submittedName>
</protein>
<reference evidence="3" key="3">
    <citation type="submission" date="2015-02" db="EMBL/GenBank/DDBJ databases">
        <title>Genome analysis of three genomes within the thermophilic hydrogenogenic bacterial species Caldanaerobacter subterraneus.</title>
        <authorList>
            <person name="Sant'Anna F.H."/>
            <person name="Lebedinsky A."/>
            <person name="Sokolova T."/>
            <person name="Robb F.T."/>
            <person name="Gonzalez J.M."/>
        </authorList>
    </citation>
    <scope>NUCLEOTIDE SEQUENCE [LARGE SCALE GENOMIC DNA]</scope>
    <source>
        <strain evidence="3">DSM 12653</strain>
    </source>
</reference>
<dbReference type="CDD" id="cd00130">
    <property type="entry name" value="PAS"/>
    <property type="match status" value="1"/>
</dbReference>
<dbReference type="PROSITE" id="PS50112">
    <property type="entry name" value="PAS"/>
    <property type="match status" value="1"/>
</dbReference>
<dbReference type="EMBL" id="ABXP02000085">
    <property type="protein sequence ID" value="KKC29372.1"/>
    <property type="molecule type" value="Genomic_DNA"/>
</dbReference>
<feature type="domain" description="PAS" evidence="1">
    <location>
        <begin position="1"/>
        <end position="34"/>
    </location>
</feature>
<comment type="caution">
    <text evidence="2">The sequence shown here is derived from an EMBL/GenBank/DDBJ whole genome shotgun (WGS) entry which is preliminary data.</text>
</comment>
<dbReference type="InterPro" id="IPR000014">
    <property type="entry name" value="PAS"/>
</dbReference>
<organism evidence="2 3">
    <name type="scientific">Caldanaerobacter subterraneus subsp. pacificus DSM 12653</name>
    <dbReference type="NCBI Taxonomy" id="391606"/>
    <lineage>
        <taxon>Bacteria</taxon>
        <taxon>Bacillati</taxon>
        <taxon>Bacillota</taxon>
        <taxon>Clostridia</taxon>
        <taxon>Thermoanaerobacterales</taxon>
        <taxon>Thermoanaerobacteraceae</taxon>
        <taxon>Caldanaerobacter</taxon>
    </lineage>
</organism>
<dbReference type="Gene3D" id="3.30.450.20">
    <property type="entry name" value="PAS domain"/>
    <property type="match status" value="1"/>
</dbReference>
<gene>
    <name evidence="2" type="ORF">CDSM653_01595</name>
</gene>
<evidence type="ECO:0000313" key="2">
    <source>
        <dbReference type="EMBL" id="KKC29372.1"/>
    </source>
</evidence>
<proteinExistence type="predicted"/>
<reference evidence="2 3" key="1">
    <citation type="submission" date="2008-07" db="EMBL/GenBank/DDBJ databases">
        <authorList>
            <person name="Gonzalez J."/>
            <person name="Sokolova T."/>
            <person name="Ferriera S."/>
            <person name="Johnson J."/>
            <person name="Kravitz S."/>
            <person name="Beeson K."/>
            <person name="Sutton G."/>
            <person name="Rogers Y.-H."/>
            <person name="Friedman R."/>
            <person name="Frazier M."/>
            <person name="Venter J.C."/>
        </authorList>
    </citation>
    <scope>NUCLEOTIDE SEQUENCE [LARGE SCALE GENOMIC DNA]</scope>
    <source>
        <strain evidence="2 3">DSM 12653</strain>
    </source>
</reference>
<accession>A0A0F5PL25</accession>
<dbReference type="InterPro" id="IPR035965">
    <property type="entry name" value="PAS-like_dom_sf"/>
</dbReference>